<reference evidence="1 2" key="1">
    <citation type="submission" date="2018-07" db="EMBL/GenBank/DDBJ databases">
        <title>Corallincola holothuriorum sp. nov., a new facultative anaerobe isolated from sea cucumber Apostichopus japonicus.</title>
        <authorList>
            <person name="Xia H."/>
        </authorList>
    </citation>
    <scope>NUCLEOTIDE SEQUENCE [LARGE SCALE GENOMIC DNA]</scope>
    <source>
        <strain evidence="1 2">C4</strain>
    </source>
</reference>
<dbReference type="OrthoDB" id="9806494at2"/>
<name>A0A368N4X1_9GAMM</name>
<dbReference type="RefSeq" id="WP_114339479.1">
    <property type="nucleotide sequence ID" value="NZ_QPID01000011.1"/>
</dbReference>
<sequence>MNTQIALFRGINVGGKNLVPMAELKPLIEELGLQNVQTYIQSGNVLFQSSQTEQDDLAEKISSAVETQFGFKPEVMLVTPDDLQAAVDKSPFKNTEPKSQHFYFLSGTPTAPDFDTLDTLKSENESFELDEKIFYLFAPDGIGRSKLAAHIEKSLGVSVTARNRNSVTKMLAML</sequence>
<evidence type="ECO:0000313" key="2">
    <source>
        <dbReference type="Proteomes" id="UP000252558"/>
    </source>
</evidence>
<dbReference type="AlphaFoldDB" id="A0A368N4X1"/>
<keyword evidence="2" id="KW-1185">Reference proteome</keyword>
<dbReference type="SUPFAM" id="SSF160379">
    <property type="entry name" value="SP0830-like"/>
    <property type="match status" value="1"/>
</dbReference>
<protein>
    <submittedName>
        <fullName evidence="1">DUF1697 domain-containing protein</fullName>
    </submittedName>
</protein>
<evidence type="ECO:0000313" key="1">
    <source>
        <dbReference type="EMBL" id="RCU45256.1"/>
    </source>
</evidence>
<gene>
    <name evidence="1" type="ORF">DU002_16180</name>
</gene>
<dbReference type="EMBL" id="QPID01000011">
    <property type="protein sequence ID" value="RCU45256.1"/>
    <property type="molecule type" value="Genomic_DNA"/>
</dbReference>
<dbReference type="PANTHER" id="PTHR36439">
    <property type="entry name" value="BLL4334 PROTEIN"/>
    <property type="match status" value="1"/>
</dbReference>
<dbReference type="PIRSF" id="PIRSF008502">
    <property type="entry name" value="UCP008502"/>
    <property type="match status" value="1"/>
</dbReference>
<comment type="caution">
    <text evidence="1">The sequence shown here is derived from an EMBL/GenBank/DDBJ whole genome shotgun (WGS) entry which is preliminary data.</text>
</comment>
<dbReference type="Gene3D" id="3.30.70.1280">
    <property type="entry name" value="SP0830-like domains"/>
    <property type="match status" value="1"/>
</dbReference>
<dbReference type="InterPro" id="IPR012545">
    <property type="entry name" value="DUF1697"/>
</dbReference>
<dbReference type="PANTHER" id="PTHR36439:SF1">
    <property type="entry name" value="DUF1697 DOMAIN-CONTAINING PROTEIN"/>
    <property type="match status" value="1"/>
</dbReference>
<dbReference type="Proteomes" id="UP000252558">
    <property type="component" value="Unassembled WGS sequence"/>
</dbReference>
<accession>A0A368N4X1</accession>
<dbReference type="Pfam" id="PF08002">
    <property type="entry name" value="DUF1697"/>
    <property type="match status" value="1"/>
</dbReference>
<proteinExistence type="predicted"/>
<organism evidence="1 2">
    <name type="scientific">Corallincola holothuriorum</name>
    <dbReference type="NCBI Taxonomy" id="2282215"/>
    <lineage>
        <taxon>Bacteria</taxon>
        <taxon>Pseudomonadati</taxon>
        <taxon>Pseudomonadota</taxon>
        <taxon>Gammaproteobacteria</taxon>
        <taxon>Alteromonadales</taxon>
        <taxon>Psychromonadaceae</taxon>
        <taxon>Corallincola</taxon>
    </lineage>
</organism>